<dbReference type="AlphaFoldDB" id="A0AA36CZM1"/>
<organism evidence="2 3">
    <name type="scientific">Mesorhabditis spiculigera</name>
    <dbReference type="NCBI Taxonomy" id="96644"/>
    <lineage>
        <taxon>Eukaryota</taxon>
        <taxon>Metazoa</taxon>
        <taxon>Ecdysozoa</taxon>
        <taxon>Nematoda</taxon>
        <taxon>Chromadorea</taxon>
        <taxon>Rhabditida</taxon>
        <taxon>Rhabditina</taxon>
        <taxon>Rhabditomorpha</taxon>
        <taxon>Rhabditoidea</taxon>
        <taxon>Rhabditidae</taxon>
        <taxon>Mesorhabditinae</taxon>
        <taxon>Mesorhabditis</taxon>
    </lineage>
</organism>
<feature type="signal peptide" evidence="1">
    <location>
        <begin position="1"/>
        <end position="22"/>
    </location>
</feature>
<protein>
    <submittedName>
        <fullName evidence="2">Uncharacterized protein</fullName>
    </submittedName>
</protein>
<reference evidence="2" key="1">
    <citation type="submission" date="2023-06" db="EMBL/GenBank/DDBJ databases">
        <authorList>
            <person name="Delattre M."/>
        </authorList>
    </citation>
    <scope>NUCLEOTIDE SEQUENCE</scope>
    <source>
        <strain evidence="2">AF72</strain>
    </source>
</reference>
<evidence type="ECO:0000313" key="3">
    <source>
        <dbReference type="Proteomes" id="UP001177023"/>
    </source>
</evidence>
<evidence type="ECO:0000256" key="1">
    <source>
        <dbReference type="SAM" id="SignalP"/>
    </source>
</evidence>
<feature type="chain" id="PRO_5041326685" evidence="1">
    <location>
        <begin position="23"/>
        <end position="397"/>
    </location>
</feature>
<comment type="caution">
    <text evidence="2">The sequence shown here is derived from an EMBL/GenBank/DDBJ whole genome shotgun (WGS) entry which is preliminary data.</text>
</comment>
<dbReference type="EMBL" id="CATQJA010002650">
    <property type="protein sequence ID" value="CAJ0577344.1"/>
    <property type="molecule type" value="Genomic_DNA"/>
</dbReference>
<keyword evidence="3" id="KW-1185">Reference proteome</keyword>
<gene>
    <name evidence="2" type="ORF">MSPICULIGERA_LOCUS15617</name>
</gene>
<name>A0AA36CZM1_9BILA</name>
<dbReference type="Proteomes" id="UP001177023">
    <property type="component" value="Unassembled WGS sequence"/>
</dbReference>
<feature type="non-terminal residue" evidence="2">
    <location>
        <position position="397"/>
    </location>
</feature>
<sequence>MRYSTIIPRLLLGLCLLQLAAAAGTISQPRVQRLEDILAADYERLSGRVRDVKRFFGLDGLPLLTGGDEHPFHIAYRWIPEIMKEYKEIFITRCPTAISPGEAKIWAEHKAFVLDAYLKWGRGEYLSAELFPYDKVAAFFGQFRDIYDAMLDQEIFDVSALNITELNRGSANASFEELFKQMEHQYFRGPVNTTHLEGCYWKVYTMHTDLKWDVRYQLLTRIKDEWKVLENATRLYQNFTGINRAPVLERLKKEWWAVDRHIFLNLDEPSRTESMWPSVYQQELRTAYLIASTSSSWNQSEVVENAVMSAAKKIHRWQEMPYVVRVSIIIPNRPLSIYDKSPHCSSQIDPDGVHFLISRRHLGHGENETGPGTLTAMRGFWEEADVKLPQNVEDIFG</sequence>
<keyword evidence="1" id="KW-0732">Signal</keyword>
<evidence type="ECO:0000313" key="2">
    <source>
        <dbReference type="EMBL" id="CAJ0577344.1"/>
    </source>
</evidence>
<proteinExistence type="predicted"/>
<accession>A0AA36CZM1</accession>